<evidence type="ECO:0000313" key="1">
    <source>
        <dbReference type="EMBL" id="EMA55411.1"/>
    </source>
</evidence>
<dbReference type="SUPFAM" id="SSF53474">
    <property type="entry name" value="alpha/beta-Hydrolases"/>
    <property type="match status" value="1"/>
</dbReference>
<dbReference type="EMBL" id="AOME01000013">
    <property type="protein sequence ID" value="EMA55411.1"/>
    <property type="molecule type" value="Genomic_DNA"/>
</dbReference>
<reference evidence="1 2" key="1">
    <citation type="journal article" date="2014" name="PLoS Genet.">
        <title>Phylogenetically driven sequencing of extremely halophilic archaea reveals strategies for static and dynamic osmo-response.</title>
        <authorList>
            <person name="Becker E.A."/>
            <person name="Seitzer P.M."/>
            <person name="Tritt A."/>
            <person name="Larsen D."/>
            <person name="Krusor M."/>
            <person name="Yao A.I."/>
            <person name="Wu D."/>
            <person name="Madern D."/>
            <person name="Eisen J.A."/>
            <person name="Darling A.E."/>
            <person name="Facciotti M.T."/>
        </authorList>
    </citation>
    <scope>NUCLEOTIDE SEQUENCE [LARGE SCALE GENOMIC DNA]</scope>
    <source>
        <strain evidence="1 2">DSM 8989</strain>
    </source>
</reference>
<gene>
    <name evidence="1" type="ORF">C450_01554</name>
</gene>
<dbReference type="Gene3D" id="3.40.50.1820">
    <property type="entry name" value="alpha/beta hydrolase"/>
    <property type="match status" value="1"/>
</dbReference>
<proteinExistence type="predicted"/>
<name>M0NC29_9EURY</name>
<dbReference type="Pfam" id="PF06821">
    <property type="entry name" value="Ser_hydrolase"/>
    <property type="match status" value="1"/>
</dbReference>
<dbReference type="PANTHER" id="PTHR15394:SF3">
    <property type="entry name" value="SERINE HYDROLASE RBBP9"/>
    <property type="match status" value="1"/>
</dbReference>
<dbReference type="InterPro" id="IPR029058">
    <property type="entry name" value="AB_hydrolase_fold"/>
</dbReference>
<dbReference type="OrthoDB" id="275521at2157"/>
<dbReference type="AlphaFoldDB" id="M0NC29"/>
<protein>
    <recommendedName>
        <fullName evidence="3">Alpha/beta fold hydrolase</fullName>
    </recommendedName>
</protein>
<accession>M0NC29</accession>
<comment type="caution">
    <text evidence="1">The sequence shown here is derived from an EMBL/GenBank/DDBJ whole genome shotgun (WGS) entry which is preliminary data.</text>
</comment>
<dbReference type="RefSeq" id="WP_005039151.1">
    <property type="nucleotide sequence ID" value="NZ_AOME01000013.1"/>
</dbReference>
<evidence type="ECO:0000313" key="2">
    <source>
        <dbReference type="Proteomes" id="UP000011625"/>
    </source>
</evidence>
<sequence>MKQRVLFIHGAGGYEDDQILATDLRDVLGTAYNVRYPKMPDGTEVERWNEQIANELAASDGRVILVGHSLGGSLLLKYLSEETVEQPVAGLFLLAPPYWGAEGWDVDEYTLQNNVASKLPTELPVFFYHSRADEIVPFAHLALYAGKLPQATIHERDSGGHQFNNDLSEVARDIKRLKQKNS</sequence>
<dbReference type="Proteomes" id="UP000011625">
    <property type="component" value="Unassembled WGS sequence"/>
</dbReference>
<evidence type="ECO:0008006" key="3">
    <source>
        <dbReference type="Google" id="ProtNLM"/>
    </source>
</evidence>
<dbReference type="InterPro" id="IPR010662">
    <property type="entry name" value="RBBP9/YdeN"/>
</dbReference>
<dbReference type="PANTHER" id="PTHR15394">
    <property type="entry name" value="SERINE HYDROLASE RBBP9"/>
    <property type="match status" value="1"/>
</dbReference>
<dbReference type="GO" id="GO:0016787">
    <property type="term" value="F:hydrolase activity"/>
    <property type="evidence" value="ECO:0007669"/>
    <property type="project" value="InterPro"/>
</dbReference>
<keyword evidence="2" id="KW-1185">Reference proteome</keyword>
<organism evidence="1 2">
    <name type="scientific">Halococcus salifodinae DSM 8989</name>
    <dbReference type="NCBI Taxonomy" id="1227456"/>
    <lineage>
        <taxon>Archaea</taxon>
        <taxon>Methanobacteriati</taxon>
        <taxon>Methanobacteriota</taxon>
        <taxon>Stenosarchaea group</taxon>
        <taxon>Halobacteria</taxon>
        <taxon>Halobacteriales</taxon>
        <taxon>Halococcaceae</taxon>
        <taxon>Halococcus</taxon>
    </lineage>
</organism>